<evidence type="ECO:0000313" key="1">
    <source>
        <dbReference type="EMBL" id="DAD90055.1"/>
    </source>
</evidence>
<proteinExistence type="predicted"/>
<organism evidence="1">
    <name type="scientific">Siphoviridae sp. ctlzn3</name>
    <dbReference type="NCBI Taxonomy" id="2826450"/>
    <lineage>
        <taxon>Viruses</taxon>
        <taxon>Duplodnaviria</taxon>
        <taxon>Heunggongvirae</taxon>
        <taxon>Uroviricota</taxon>
        <taxon>Caudoviricetes</taxon>
    </lineage>
</organism>
<name>A0A8S5N6T4_9CAUD</name>
<sequence>MFLISSDFLILTLPLLSDILLSNTCSQQYIVCNPI</sequence>
<reference evidence="1" key="1">
    <citation type="journal article" date="2021" name="Proc. Natl. Acad. Sci. U.S.A.">
        <title>A Catalog of Tens of Thousands of Viruses from Human Metagenomes Reveals Hidden Associations with Chronic Diseases.</title>
        <authorList>
            <person name="Tisza M.J."/>
            <person name="Buck C.B."/>
        </authorList>
    </citation>
    <scope>NUCLEOTIDE SEQUENCE</scope>
    <source>
        <strain evidence="1">Ctlzn3</strain>
    </source>
</reference>
<dbReference type="EMBL" id="BK015076">
    <property type="protein sequence ID" value="DAD90055.1"/>
    <property type="molecule type" value="Genomic_DNA"/>
</dbReference>
<accession>A0A8S5N6T4</accession>
<protein>
    <submittedName>
        <fullName evidence="1">Uncharacterized protein</fullName>
    </submittedName>
</protein>